<gene>
    <name evidence="1" type="ORF">DdX_19445</name>
</gene>
<evidence type="ECO:0000313" key="1">
    <source>
        <dbReference type="EMBL" id="KAI1695695.1"/>
    </source>
</evidence>
<name>A0AAD4QX94_9BILA</name>
<dbReference type="AlphaFoldDB" id="A0AAD4QX94"/>
<protein>
    <submittedName>
        <fullName evidence="1">CaDHerin family</fullName>
    </submittedName>
</protein>
<evidence type="ECO:0000313" key="2">
    <source>
        <dbReference type="Proteomes" id="UP001201812"/>
    </source>
</evidence>
<reference evidence="1" key="1">
    <citation type="submission" date="2022-01" db="EMBL/GenBank/DDBJ databases">
        <title>Genome Sequence Resource for Two Populations of Ditylenchus destructor, the Migratory Endoparasitic Phytonematode.</title>
        <authorList>
            <person name="Zhang H."/>
            <person name="Lin R."/>
            <person name="Xie B."/>
        </authorList>
    </citation>
    <scope>NUCLEOTIDE SEQUENCE</scope>
    <source>
        <strain evidence="1">BazhouSP</strain>
    </source>
</reference>
<organism evidence="1 2">
    <name type="scientific">Ditylenchus destructor</name>
    <dbReference type="NCBI Taxonomy" id="166010"/>
    <lineage>
        <taxon>Eukaryota</taxon>
        <taxon>Metazoa</taxon>
        <taxon>Ecdysozoa</taxon>
        <taxon>Nematoda</taxon>
        <taxon>Chromadorea</taxon>
        <taxon>Rhabditida</taxon>
        <taxon>Tylenchina</taxon>
        <taxon>Tylenchomorpha</taxon>
        <taxon>Sphaerularioidea</taxon>
        <taxon>Anguinidae</taxon>
        <taxon>Anguininae</taxon>
        <taxon>Ditylenchus</taxon>
    </lineage>
</organism>
<dbReference type="Proteomes" id="UP001201812">
    <property type="component" value="Unassembled WGS sequence"/>
</dbReference>
<dbReference type="CDD" id="cd11304">
    <property type="entry name" value="Cadherin_repeat"/>
    <property type="match status" value="1"/>
</dbReference>
<accession>A0AAD4QX94</accession>
<sequence>MCSGSGIPPKSAIQELQVNVFYVNDNTPKFQQQLYSVETLRCAQQVLRRLSDVLSNDDSGYSDTFDIDRPSSLLFNVWKSESTQNVLLRISDVLNNDDFNCTDTYITSELNNGMNGALTTTADFDQTVEESIDVVSLLPCENSVVDPDTIMESQNNTTGLFDGTEFDYITTCSDDDNSMDVSSIVHYLDFDDETVAPNISLSQFVSLLEEPSENLGIWKILNFKGKVQKSKFLNPNLIPDLGSALTIRQFKGLARDVYLRRKLNVSDDRKRRTPYRLSVVVEDQGPDPRSAVCQLLIRTIPDSESSAVTVQEPIERVIKIDKEIIKINAINTFGWSLDKNEISDYRKRRDCSKNKIVLGDSNVFNKPHLLKVNIFERESPQAFGLHIKAHR</sequence>
<dbReference type="EMBL" id="JAKKPZ010000381">
    <property type="protein sequence ID" value="KAI1695695.1"/>
    <property type="molecule type" value="Genomic_DNA"/>
</dbReference>
<proteinExistence type="predicted"/>
<keyword evidence="2" id="KW-1185">Reference proteome</keyword>
<comment type="caution">
    <text evidence="1">The sequence shown here is derived from an EMBL/GenBank/DDBJ whole genome shotgun (WGS) entry which is preliminary data.</text>
</comment>